<dbReference type="RefSeq" id="XP_002906200.1">
    <property type="nucleotide sequence ID" value="XM_002906154.1"/>
</dbReference>
<organism evidence="1 2">
    <name type="scientific">Phytophthora infestans (strain T30-4)</name>
    <name type="common">Potato late blight agent</name>
    <dbReference type="NCBI Taxonomy" id="403677"/>
    <lineage>
        <taxon>Eukaryota</taxon>
        <taxon>Sar</taxon>
        <taxon>Stramenopiles</taxon>
        <taxon>Oomycota</taxon>
        <taxon>Peronosporomycetes</taxon>
        <taxon>Peronosporales</taxon>
        <taxon>Peronosporaceae</taxon>
        <taxon>Phytophthora</taxon>
    </lineage>
</organism>
<name>D0MZD8_PHYIT</name>
<dbReference type="VEuPathDB" id="FungiDB:PITG_03107"/>
<protein>
    <submittedName>
        <fullName evidence="1">Uncharacterized protein</fullName>
    </submittedName>
</protein>
<dbReference type="InParanoid" id="D0MZD8"/>
<evidence type="ECO:0000313" key="1">
    <source>
        <dbReference type="EMBL" id="EEY65601.1"/>
    </source>
</evidence>
<reference evidence="2" key="1">
    <citation type="journal article" date="2009" name="Nature">
        <title>Genome sequence and analysis of the Irish potato famine pathogen Phytophthora infestans.</title>
        <authorList>
            <consortium name="The Broad Institute Genome Sequencing Platform"/>
            <person name="Haas B.J."/>
            <person name="Kamoun S."/>
            <person name="Zody M.C."/>
            <person name="Jiang R.H."/>
            <person name="Handsaker R.E."/>
            <person name="Cano L.M."/>
            <person name="Grabherr M."/>
            <person name="Kodira C.D."/>
            <person name="Raffaele S."/>
            <person name="Torto-Alalibo T."/>
            <person name="Bozkurt T.O."/>
            <person name="Ah-Fong A.M."/>
            <person name="Alvarado L."/>
            <person name="Anderson V.L."/>
            <person name="Armstrong M.R."/>
            <person name="Avrova A."/>
            <person name="Baxter L."/>
            <person name="Beynon J."/>
            <person name="Boevink P.C."/>
            <person name="Bollmann S.R."/>
            <person name="Bos J.I."/>
            <person name="Bulone V."/>
            <person name="Cai G."/>
            <person name="Cakir C."/>
            <person name="Carrington J.C."/>
            <person name="Chawner M."/>
            <person name="Conti L."/>
            <person name="Costanzo S."/>
            <person name="Ewan R."/>
            <person name="Fahlgren N."/>
            <person name="Fischbach M.A."/>
            <person name="Fugelstad J."/>
            <person name="Gilroy E.M."/>
            <person name="Gnerre S."/>
            <person name="Green P.J."/>
            <person name="Grenville-Briggs L.J."/>
            <person name="Griffith J."/>
            <person name="Grunwald N.J."/>
            <person name="Horn K."/>
            <person name="Horner N.R."/>
            <person name="Hu C.H."/>
            <person name="Huitema E."/>
            <person name="Jeong D.H."/>
            <person name="Jones A.M."/>
            <person name="Jones J.D."/>
            <person name="Jones R.W."/>
            <person name="Karlsson E.K."/>
            <person name="Kunjeti S.G."/>
            <person name="Lamour K."/>
            <person name="Liu Z."/>
            <person name="Ma L."/>
            <person name="Maclean D."/>
            <person name="Chibucos M.C."/>
            <person name="McDonald H."/>
            <person name="McWalters J."/>
            <person name="Meijer H.J."/>
            <person name="Morgan W."/>
            <person name="Morris P.F."/>
            <person name="Munro C.A."/>
            <person name="O'Neill K."/>
            <person name="Ospina-Giraldo M."/>
            <person name="Pinzon A."/>
            <person name="Pritchard L."/>
            <person name="Ramsahoye B."/>
            <person name="Ren Q."/>
            <person name="Restrepo S."/>
            <person name="Roy S."/>
            <person name="Sadanandom A."/>
            <person name="Savidor A."/>
            <person name="Schornack S."/>
            <person name="Schwartz D.C."/>
            <person name="Schumann U.D."/>
            <person name="Schwessinger B."/>
            <person name="Seyer L."/>
            <person name="Sharpe T."/>
            <person name="Silvar C."/>
            <person name="Song J."/>
            <person name="Studholme D.J."/>
            <person name="Sykes S."/>
            <person name="Thines M."/>
            <person name="van de Vondervoort P.J."/>
            <person name="Phuntumart V."/>
            <person name="Wawra S."/>
            <person name="Weide R."/>
            <person name="Win J."/>
            <person name="Young C."/>
            <person name="Zhou S."/>
            <person name="Fry W."/>
            <person name="Meyers B.C."/>
            <person name="van West P."/>
            <person name="Ristaino J."/>
            <person name="Govers F."/>
            <person name="Birch P.R."/>
            <person name="Whisson S.C."/>
            <person name="Judelson H.S."/>
            <person name="Nusbaum C."/>
        </authorList>
    </citation>
    <scope>NUCLEOTIDE SEQUENCE [LARGE SCALE GENOMIC DNA]</scope>
    <source>
        <strain evidence="2">T30-4</strain>
    </source>
</reference>
<keyword evidence="2" id="KW-1185">Reference proteome</keyword>
<dbReference type="HOGENOM" id="CLU_2563379_0_0_1"/>
<dbReference type="EMBL" id="DS028121">
    <property type="protein sequence ID" value="EEY65601.1"/>
    <property type="molecule type" value="Genomic_DNA"/>
</dbReference>
<dbReference type="KEGG" id="pif:PITG_03107"/>
<gene>
    <name evidence="1" type="ORF">PITG_03107</name>
</gene>
<accession>D0MZD8</accession>
<proteinExistence type="predicted"/>
<sequence>MAEAFQRWPCVRTLAIARVEVSRSFAGSSRLWIFTMFLCAGCQAYPFRPRPTASYYKHAGCELAASYDQERPPSRTATTCSF</sequence>
<dbReference type="GeneID" id="9464444"/>
<dbReference type="AlphaFoldDB" id="D0MZD8"/>
<evidence type="ECO:0000313" key="2">
    <source>
        <dbReference type="Proteomes" id="UP000006643"/>
    </source>
</evidence>
<dbReference type="Proteomes" id="UP000006643">
    <property type="component" value="Unassembled WGS sequence"/>
</dbReference>